<dbReference type="Proteomes" id="UP000220158">
    <property type="component" value="Chromosome 12"/>
</dbReference>
<evidence type="ECO:0000313" key="2">
    <source>
        <dbReference type="Proteomes" id="UP000220158"/>
    </source>
</evidence>
<evidence type="ECO:0000313" key="1">
    <source>
        <dbReference type="EMBL" id="CRH01498.1"/>
    </source>
</evidence>
<name>A0A1J1HD35_PLARL</name>
<gene>
    <name evidence="1" type="ORF">PRELSG_1238200</name>
</gene>
<dbReference type="EMBL" id="LN835307">
    <property type="protein sequence ID" value="CRH01498.1"/>
    <property type="molecule type" value="Genomic_DNA"/>
</dbReference>
<dbReference type="AlphaFoldDB" id="A0A1J1HD35"/>
<reference evidence="1 2" key="1">
    <citation type="submission" date="2015-04" db="EMBL/GenBank/DDBJ databases">
        <authorList>
            <consortium name="Pathogen Informatics"/>
        </authorList>
    </citation>
    <scope>NUCLEOTIDE SEQUENCE [LARGE SCALE GENOMIC DNA]</scope>
    <source>
        <strain evidence="1 2">SGS1</strain>
    </source>
</reference>
<sequence length="397" mass="47225">MFYANKNKYYLSTLTKLFFSTSQSILSNDNLKKIKEFRKLTNLSLSICKSVLNKNNYDIENSINYIFQNFSTNFKSKKDELKEGYQCLKLKNNKIGLIELNCYNDLISENIYFKELLVNLCNNLIESDTNKKVNETYWDKETISHYLHLFYKDNKTNVDRRLETVNDINIFKKIYFNRSINQLINYTSLILNDYISLRKYLALNLDSVHSENTHIIKNCYYHKEVRIEDFILCKGFSIAFLFIKSNINISEQTKSILKKLSFLICLNILIYKSKLCSLSNGFNIYEYFKPYFLNFSYTKNLESEESEKTNKLCKGKLKEMDDNKKNIENTDDFLQKNVQALHILSDYLEKENYKKLNFFIKENITFVELITLLEKELNIKIYVKIIYSLLNEDIVIL</sequence>
<protein>
    <recommendedName>
        <fullName evidence="3">Elongation factor Ts, mitochondrial</fullName>
    </recommendedName>
</protein>
<keyword evidence="2" id="KW-1185">Reference proteome</keyword>
<evidence type="ECO:0008006" key="3">
    <source>
        <dbReference type="Google" id="ProtNLM"/>
    </source>
</evidence>
<dbReference type="GO" id="GO:0070125">
    <property type="term" value="P:mitochondrial translational elongation"/>
    <property type="evidence" value="ECO:0007669"/>
    <property type="project" value="TreeGrafter"/>
</dbReference>
<dbReference type="InterPro" id="IPR036402">
    <property type="entry name" value="EF-Ts_dimer_sf"/>
</dbReference>
<dbReference type="PANTHER" id="PTHR11741">
    <property type="entry name" value="ELONGATION FACTOR TS"/>
    <property type="match status" value="1"/>
</dbReference>
<organism evidence="1 2">
    <name type="scientific">Plasmodium relictum</name>
    <dbReference type="NCBI Taxonomy" id="85471"/>
    <lineage>
        <taxon>Eukaryota</taxon>
        <taxon>Sar</taxon>
        <taxon>Alveolata</taxon>
        <taxon>Apicomplexa</taxon>
        <taxon>Aconoidasida</taxon>
        <taxon>Haemosporida</taxon>
        <taxon>Plasmodiidae</taxon>
        <taxon>Plasmodium</taxon>
        <taxon>Plasmodium (Haemamoeba)</taxon>
    </lineage>
</organism>
<dbReference type="GO" id="GO:0003746">
    <property type="term" value="F:translation elongation factor activity"/>
    <property type="evidence" value="ECO:0007669"/>
    <property type="project" value="InterPro"/>
</dbReference>
<dbReference type="KEGG" id="prel:PRELSG_1238200"/>
<dbReference type="OrthoDB" id="374736at2759"/>
<dbReference type="PANTHER" id="PTHR11741:SF0">
    <property type="entry name" value="ELONGATION FACTOR TS, MITOCHONDRIAL"/>
    <property type="match status" value="1"/>
</dbReference>
<dbReference type="RefSeq" id="XP_028534498.1">
    <property type="nucleotide sequence ID" value="XM_028678183.1"/>
</dbReference>
<dbReference type="GO" id="GO:0005739">
    <property type="term" value="C:mitochondrion"/>
    <property type="evidence" value="ECO:0007669"/>
    <property type="project" value="GOC"/>
</dbReference>
<proteinExistence type="predicted"/>
<accession>A0A1J1HD35</accession>
<dbReference type="GeneID" id="39737627"/>
<dbReference type="InterPro" id="IPR001816">
    <property type="entry name" value="Transl_elong_EFTs/EF1B"/>
</dbReference>
<dbReference type="Gene3D" id="3.30.479.20">
    <property type="entry name" value="Elongation factor Ts, dimerisation domain"/>
    <property type="match status" value="1"/>
</dbReference>
<dbReference type="VEuPathDB" id="PlasmoDB:PRELSG_1238200"/>